<dbReference type="AlphaFoldDB" id="A0A5S9DZE9"/>
<sequence>MKNIKKSSFSGLADYITNPQSKQERVGVIKATNCQSQDVQDRCN</sequence>
<keyword evidence="1" id="KW-0614">Plasmid</keyword>
<protein>
    <submittedName>
        <fullName evidence="1">Uncharacterized protein</fullName>
    </submittedName>
</protein>
<reference evidence="1" key="1">
    <citation type="submission" date="2018-03" db="EMBL/GenBank/DDBJ databases">
        <authorList>
            <person name="Feng Y."/>
        </authorList>
    </citation>
    <scope>NUCLEOTIDE SEQUENCE</scope>
    <source>
        <strain evidence="1">GDZJ003</strain>
        <plasmid evidence="1">pGDZJ003-1-MCR-3</plasmid>
    </source>
</reference>
<proteinExistence type="predicted"/>
<geneLocation type="plasmid" evidence="1">
    <name>pGDZJ003-1-MCR-3</name>
</geneLocation>
<evidence type="ECO:0000313" key="1">
    <source>
        <dbReference type="EMBL" id="AWM63354.1"/>
    </source>
</evidence>
<accession>A0A5S9DZE9</accession>
<name>A0A5S9DZE9_ECOLX</name>
<dbReference type="EMBL" id="MH043625">
    <property type="protein sequence ID" value="AWM63354.1"/>
    <property type="molecule type" value="Genomic_DNA"/>
</dbReference>
<organism evidence="1">
    <name type="scientific">Escherichia coli</name>
    <dbReference type="NCBI Taxonomy" id="562"/>
    <lineage>
        <taxon>Bacteria</taxon>
        <taxon>Pseudomonadati</taxon>
        <taxon>Pseudomonadota</taxon>
        <taxon>Gammaproteobacteria</taxon>
        <taxon>Enterobacterales</taxon>
        <taxon>Enterobacteriaceae</taxon>
        <taxon>Escherichia</taxon>
    </lineage>
</organism>